<sequence length="199" mass="22352">MEISEEEIAFSVTSHLSTPRVSSDIQQAANPFVSERLVTKLYSVESRISTLEKTLIDLDKRMEDLSKSIEGLKILALTLLASIFNLIYVKKLVTTKLSNPQRLNASYLNTDKNLVSEAIVLRELEQANADVVDGVENLILEGSVRMTQFFQRIEDIVDTNCKMKILKEEIGLRFGAVTSHLSTPRFSSDIQQSADPYIL</sequence>
<proteinExistence type="predicted"/>
<name>A0A9J5YUN4_SOLCO</name>
<protein>
    <submittedName>
        <fullName evidence="1">Uncharacterized protein</fullName>
    </submittedName>
</protein>
<comment type="caution">
    <text evidence="1">The sequence shown here is derived from an EMBL/GenBank/DDBJ whole genome shotgun (WGS) entry which is preliminary data.</text>
</comment>
<dbReference type="EMBL" id="JACXVP010000005">
    <property type="protein sequence ID" value="KAG5604459.1"/>
    <property type="molecule type" value="Genomic_DNA"/>
</dbReference>
<dbReference type="Proteomes" id="UP000824120">
    <property type="component" value="Chromosome 5"/>
</dbReference>
<keyword evidence="2" id="KW-1185">Reference proteome</keyword>
<organism evidence="1 2">
    <name type="scientific">Solanum commersonii</name>
    <name type="common">Commerson's wild potato</name>
    <name type="synonym">Commerson's nightshade</name>
    <dbReference type="NCBI Taxonomy" id="4109"/>
    <lineage>
        <taxon>Eukaryota</taxon>
        <taxon>Viridiplantae</taxon>
        <taxon>Streptophyta</taxon>
        <taxon>Embryophyta</taxon>
        <taxon>Tracheophyta</taxon>
        <taxon>Spermatophyta</taxon>
        <taxon>Magnoliopsida</taxon>
        <taxon>eudicotyledons</taxon>
        <taxon>Gunneridae</taxon>
        <taxon>Pentapetalae</taxon>
        <taxon>asterids</taxon>
        <taxon>lamiids</taxon>
        <taxon>Solanales</taxon>
        <taxon>Solanaceae</taxon>
        <taxon>Solanoideae</taxon>
        <taxon>Solaneae</taxon>
        <taxon>Solanum</taxon>
    </lineage>
</organism>
<gene>
    <name evidence="1" type="ORF">H5410_025951</name>
</gene>
<dbReference type="AlphaFoldDB" id="A0A9J5YUN4"/>
<reference evidence="1 2" key="1">
    <citation type="submission" date="2020-09" db="EMBL/GenBank/DDBJ databases">
        <title>De no assembly of potato wild relative species, Solanum commersonii.</title>
        <authorList>
            <person name="Cho K."/>
        </authorList>
    </citation>
    <scope>NUCLEOTIDE SEQUENCE [LARGE SCALE GENOMIC DNA]</scope>
    <source>
        <strain evidence="1">LZ3.2</strain>
        <tissue evidence="1">Leaf</tissue>
    </source>
</reference>
<accession>A0A9J5YUN4</accession>
<evidence type="ECO:0000313" key="2">
    <source>
        <dbReference type="Proteomes" id="UP000824120"/>
    </source>
</evidence>
<evidence type="ECO:0000313" key="1">
    <source>
        <dbReference type="EMBL" id="KAG5604459.1"/>
    </source>
</evidence>